<dbReference type="SUPFAM" id="SSF55874">
    <property type="entry name" value="ATPase domain of HSP90 chaperone/DNA topoisomerase II/histidine kinase"/>
    <property type="match status" value="1"/>
</dbReference>
<sequence length="2192" mass="248182">MASAAEARAIIEDIWREMTLDGPVDDKNPTLVLSMLKRALEVLSKDLYNETTHFILELIQNADDNGYRLGNPAEQPTINFTYKKGVLRVDCNEVGFSEQNVRAICDIGKSTKAGIGHSTRYIGEKGIGFKSVFQAPIWTTFPEPRLDGFTSFLLQLSEDCDEDNLVNELTKLDPRMLIFLRQLREINVTVMRKDGKIWQRKLLRTDAEENGVQITTLYENTSHSNGKERQYYVTKHPVNRLPKESKRPQCSESEILLAFPVADFNKGPIQETQSVYAFLPIRSYGFQFLLQGDFLLTASRGDIDTSSPWNRALRDASANAFVQSIVRLNWGPLKYFWPHYLPVGNVSYFEPMREEIFRQLAGKRLLETCEKTLADPLSLSHVPLNYFAGIDDKPGKPFTLCSHTASQYLSLHYPDWAREMLCALGIKKLSPEGFLKHLQLMISDEPAKFRGKPQSWHSQLAKCLHKLALEKGYKERILDLEIIPLRKERPLQDASKWVSARGRKIFLGGSGDLTIPNGVEVDIVHKKAEEDDNRRNMFKYLGVKACDAAEISHKIIEMHSEKGFPTRNLNVQQLLQHALFVLNSPWRPPQDQYVPFWFATAGKGEKLYLGTEVYIRMSFEKEPSTTRVMAELEKSCPFIHPNYHRDGPDDKKWLPFLCASFGLATLPRLVATLSDDHFRLSEDMKATFQKCKSADVLELLRDNWDYYATWVEDDRPRKDTNTRKASKLAVRSALGALIVESQAGFVPLRGTILPTVDQVVDEIACVRTLKVRDPKNERWQCLRHFGVAIKNDVHYYLACLEHMAGLTTIAQHKVAHVYERIEREYREGHETIIWETFREKNLIYTTCGSTAPVPTWRWVSMDECIAKQLSVETEYPECKILFRALLASGPGGLQSLIAAMLMTKRSTKLSLVSGAFIKMSQAMEAMSNVKAAKIGKKFGDKPIFPIRERKESEGFDSLKAIGNSDSWFVADVDHLAESFVGRADLLAFPMTDLHSMSSLLMALNIQSRKLSQRVMSKSTPRGNTKTDWIQTDFLQARSPFIISLIPKSNPNREAISLQLQEVTVKSADKIVQEHTLKADNGDTYSGRESIGEVATSWTTESLHIFMTASDISEWETPLDLVDEIEKHCCIPERHRSLLQKALGNTSLIKLRSDFKKRGIPVDELETENFTSPSNPKSKYASLSGDVPMAGSLLTDVDDEDRKGSFLDGLPHSYRRILTSIERHGATDLRDPNPSRRLPFMDFTNGQRLDSRDGVGDIAEDFTSELIQKAIGSHYKPEIHWTSQLGQRAGYRPFKGNMITSSSFTISDQPASQKMVKYLTEMGFWAAASWNMTKKDKVAASTFHFDVVVTPGDEQSEFSWTTSQFDRMRLLRIDTKSKNTPKDVLVLVRICNAYIKPRFHLFVDPWHLCTSDRLALPKLWGLTAHIKDQLPPPPLSVEPRKPQRSASPPTEFPLFTSNGLSSRWQRPANRAQQGMELPNWTWRNAPPTTSLHVQPSPWAHPLSPYSPSPYYQPPTSFGGPLHHHQPSTSHLPLDRDHPSIHWGPHPCLGSSQLPKRPQWASATGYAPGFEVGLPFNHPVQETGSVDFVWQERRHYPNLDRTSHEAQSSPHVFSNPNNPSPPYPPQKELESTSNEAYFTKPLEVSSPSEQSISPQRYQYKTLLKGQIRLMTLFPGSRGSDLRGIVYHALLNDPGNNRALSYTWGTDTGNDTMWTPGGILQLTPSLHAALNCVRHPKEPMVLWVDALCINQDSNEEKEKQIRLLPHIFQRSTCVIAFLGSDDDSNAALVALMQIQAGDDPIWLAIGAFFERAWFTRAWVIQEVVLAPSLRLLCGVWIVDWNDLHSAVEVIQQASDASSRFFYQLRQQWANFITLADQRELEAKKTRLPLIDLLEYFCYAKSTRQRDHFFALLGLASDGHLSDYDPDYTLDFESLVRKYACFLAKKNGVMRLLYRAGIRTQPGRFPSWIPNWTEVKQGSLHSLLSREATWAASKISKPKFVCDPSRDELEIDGIQVDEILLTSNASNVWDKLGAYFDEVDSMVSSLSRYTSAVKADLQWKIPVASMSLPRLVSSANLDMRESYQALRAFLVMDATGNRTAAEPLRVKAQNYLSALQENFTSWKFVTTQKGFGGIAPPGVREGDIVTVFHGGAVPFLIRKSTRPDAYNLIGECYIHDMMYGEAAGIPDIWTGCMRIH</sequence>
<evidence type="ECO:0000313" key="3">
    <source>
        <dbReference type="EMBL" id="KAF2257023.1"/>
    </source>
</evidence>
<keyword evidence="4" id="KW-1185">Reference proteome</keyword>
<evidence type="ECO:0000259" key="2">
    <source>
        <dbReference type="Pfam" id="PF06985"/>
    </source>
</evidence>
<reference evidence="3" key="1">
    <citation type="journal article" date="2020" name="Stud. Mycol.">
        <title>101 Dothideomycetes genomes: a test case for predicting lifestyles and emergence of pathogens.</title>
        <authorList>
            <person name="Haridas S."/>
            <person name="Albert R."/>
            <person name="Binder M."/>
            <person name="Bloem J."/>
            <person name="Labutti K."/>
            <person name="Salamov A."/>
            <person name="Andreopoulos B."/>
            <person name="Baker S."/>
            <person name="Barry K."/>
            <person name="Bills G."/>
            <person name="Bluhm B."/>
            <person name="Cannon C."/>
            <person name="Castanera R."/>
            <person name="Culley D."/>
            <person name="Daum C."/>
            <person name="Ezra D."/>
            <person name="Gonzalez J."/>
            <person name="Henrissat B."/>
            <person name="Kuo A."/>
            <person name="Liang C."/>
            <person name="Lipzen A."/>
            <person name="Lutzoni F."/>
            <person name="Magnuson J."/>
            <person name="Mondo S."/>
            <person name="Nolan M."/>
            <person name="Ohm R."/>
            <person name="Pangilinan J."/>
            <person name="Park H.-J."/>
            <person name="Ramirez L."/>
            <person name="Alfaro M."/>
            <person name="Sun H."/>
            <person name="Tritt A."/>
            <person name="Yoshinaga Y."/>
            <person name="Zwiers L.-H."/>
            <person name="Turgeon B."/>
            <person name="Goodwin S."/>
            <person name="Spatafora J."/>
            <person name="Crous P."/>
            <person name="Grigoriev I."/>
        </authorList>
    </citation>
    <scope>NUCLEOTIDE SEQUENCE</scope>
    <source>
        <strain evidence="3">CBS 122368</strain>
    </source>
</reference>
<dbReference type="PANTHER" id="PTHR24148">
    <property type="entry name" value="ANKYRIN REPEAT DOMAIN-CONTAINING PROTEIN 39 HOMOLOG-RELATED"/>
    <property type="match status" value="1"/>
</dbReference>
<dbReference type="InterPro" id="IPR036890">
    <property type="entry name" value="HATPase_C_sf"/>
</dbReference>
<dbReference type="InterPro" id="IPR052895">
    <property type="entry name" value="HetReg/Transcr_Mod"/>
</dbReference>
<dbReference type="EMBL" id="ML987189">
    <property type="protein sequence ID" value="KAF2257023.1"/>
    <property type="molecule type" value="Genomic_DNA"/>
</dbReference>
<dbReference type="PANTHER" id="PTHR24148:SF64">
    <property type="entry name" value="HETEROKARYON INCOMPATIBILITY DOMAIN-CONTAINING PROTEIN"/>
    <property type="match status" value="1"/>
</dbReference>
<dbReference type="RefSeq" id="XP_033692027.1">
    <property type="nucleotide sequence ID" value="XM_033832564.1"/>
</dbReference>
<dbReference type="OrthoDB" id="1262810at2759"/>
<feature type="domain" description="Heterokaryon incompatibility" evidence="2">
    <location>
        <begin position="1696"/>
        <end position="1819"/>
    </location>
</feature>
<evidence type="ECO:0000256" key="1">
    <source>
        <dbReference type="SAM" id="MobiDB-lite"/>
    </source>
</evidence>
<proteinExistence type="predicted"/>
<feature type="compositionally biased region" description="Low complexity" evidence="1">
    <location>
        <begin position="1606"/>
        <end position="1615"/>
    </location>
</feature>
<dbReference type="InterPro" id="IPR010730">
    <property type="entry name" value="HET"/>
</dbReference>
<dbReference type="Proteomes" id="UP000800094">
    <property type="component" value="Unassembled WGS sequence"/>
</dbReference>
<dbReference type="NCBIfam" id="NF047352">
    <property type="entry name" value="P_loop_sacsin"/>
    <property type="match status" value="1"/>
</dbReference>
<organism evidence="3 4">
    <name type="scientific">Trematosphaeria pertusa</name>
    <dbReference type="NCBI Taxonomy" id="390896"/>
    <lineage>
        <taxon>Eukaryota</taxon>
        <taxon>Fungi</taxon>
        <taxon>Dikarya</taxon>
        <taxon>Ascomycota</taxon>
        <taxon>Pezizomycotina</taxon>
        <taxon>Dothideomycetes</taxon>
        <taxon>Pleosporomycetidae</taxon>
        <taxon>Pleosporales</taxon>
        <taxon>Massarineae</taxon>
        <taxon>Trematosphaeriaceae</taxon>
        <taxon>Trematosphaeria</taxon>
    </lineage>
</organism>
<name>A0A6A6J6A8_9PLEO</name>
<gene>
    <name evidence="3" type="ORF">BU26DRAFT_558445</name>
</gene>
<feature type="region of interest" description="Disordered" evidence="1">
    <location>
        <begin position="1512"/>
        <end position="1531"/>
    </location>
</feature>
<dbReference type="Gene3D" id="3.30.565.10">
    <property type="entry name" value="Histidine kinase-like ATPase, C-terminal domain"/>
    <property type="match status" value="1"/>
</dbReference>
<feature type="region of interest" description="Disordered" evidence="1">
    <location>
        <begin position="1429"/>
        <end position="1452"/>
    </location>
</feature>
<dbReference type="GeneID" id="54585894"/>
<feature type="region of interest" description="Disordered" evidence="1">
    <location>
        <begin position="1598"/>
        <end position="1629"/>
    </location>
</feature>
<evidence type="ECO:0000313" key="4">
    <source>
        <dbReference type="Proteomes" id="UP000800094"/>
    </source>
</evidence>
<dbReference type="Pfam" id="PF26639">
    <property type="entry name" value="Het-6_barrel"/>
    <property type="match status" value="1"/>
</dbReference>
<protein>
    <recommendedName>
        <fullName evidence="2">Heterokaryon incompatibility domain-containing protein</fullName>
    </recommendedName>
</protein>
<dbReference type="Pfam" id="PF06985">
    <property type="entry name" value="HET"/>
    <property type="match status" value="1"/>
</dbReference>
<accession>A0A6A6J6A8</accession>